<dbReference type="EMBL" id="GBXM01040430">
    <property type="protein sequence ID" value="JAH68147.1"/>
    <property type="molecule type" value="Transcribed_RNA"/>
</dbReference>
<sequence>MISTALYMDQCVPVVTTPPPGH</sequence>
<proteinExistence type="predicted"/>
<dbReference type="AlphaFoldDB" id="A0A0E9UQP3"/>
<reference evidence="1" key="2">
    <citation type="journal article" date="2015" name="Fish Shellfish Immunol.">
        <title>Early steps in the European eel (Anguilla anguilla)-Vibrio vulnificus interaction in the gills: Role of the RtxA13 toxin.</title>
        <authorList>
            <person name="Callol A."/>
            <person name="Pajuelo D."/>
            <person name="Ebbesson L."/>
            <person name="Teles M."/>
            <person name="MacKenzie S."/>
            <person name="Amaro C."/>
        </authorList>
    </citation>
    <scope>NUCLEOTIDE SEQUENCE</scope>
</reference>
<name>A0A0E9UQP3_ANGAN</name>
<accession>A0A0E9UQP3</accession>
<protein>
    <submittedName>
        <fullName evidence="1">Uncharacterized protein</fullName>
    </submittedName>
</protein>
<reference evidence="1" key="1">
    <citation type="submission" date="2014-11" db="EMBL/GenBank/DDBJ databases">
        <authorList>
            <person name="Amaro Gonzalez C."/>
        </authorList>
    </citation>
    <scope>NUCLEOTIDE SEQUENCE</scope>
</reference>
<evidence type="ECO:0000313" key="1">
    <source>
        <dbReference type="EMBL" id="JAH68147.1"/>
    </source>
</evidence>
<organism evidence="1">
    <name type="scientific">Anguilla anguilla</name>
    <name type="common">European freshwater eel</name>
    <name type="synonym">Muraena anguilla</name>
    <dbReference type="NCBI Taxonomy" id="7936"/>
    <lineage>
        <taxon>Eukaryota</taxon>
        <taxon>Metazoa</taxon>
        <taxon>Chordata</taxon>
        <taxon>Craniata</taxon>
        <taxon>Vertebrata</taxon>
        <taxon>Euteleostomi</taxon>
        <taxon>Actinopterygii</taxon>
        <taxon>Neopterygii</taxon>
        <taxon>Teleostei</taxon>
        <taxon>Anguilliformes</taxon>
        <taxon>Anguillidae</taxon>
        <taxon>Anguilla</taxon>
    </lineage>
</organism>